<dbReference type="SUPFAM" id="SSF54373">
    <property type="entry name" value="FAD-linked reductases, C-terminal domain"/>
    <property type="match status" value="1"/>
</dbReference>
<keyword evidence="2" id="KW-0285">Flavoprotein</keyword>
<dbReference type="InterPro" id="IPR036188">
    <property type="entry name" value="FAD/NAD-bd_sf"/>
</dbReference>
<evidence type="ECO:0000256" key="2">
    <source>
        <dbReference type="ARBA" id="ARBA00022630"/>
    </source>
</evidence>
<evidence type="ECO:0000313" key="6">
    <source>
        <dbReference type="EMBL" id="VAX32670.1"/>
    </source>
</evidence>
<protein>
    <submittedName>
        <fullName evidence="6">Electron transfer flavoprotein-quinone oxidoreductase</fullName>
    </submittedName>
</protein>
<feature type="domain" description="FixC-like C-terminal" evidence="5">
    <location>
        <begin position="372"/>
        <end position="421"/>
    </location>
</feature>
<dbReference type="Pfam" id="PF12831">
    <property type="entry name" value="FAD_oxidored"/>
    <property type="match status" value="1"/>
</dbReference>
<dbReference type="AlphaFoldDB" id="A0A3B1DCS9"/>
<name>A0A3B1DCS9_9ZZZZ</name>
<dbReference type="Pfam" id="PF26311">
    <property type="entry name" value="ETF-QO_FixC_C"/>
    <property type="match status" value="1"/>
</dbReference>
<accession>A0A3B1DCS9</accession>
<evidence type="ECO:0000256" key="3">
    <source>
        <dbReference type="ARBA" id="ARBA00022827"/>
    </source>
</evidence>
<dbReference type="SUPFAM" id="SSF51905">
    <property type="entry name" value="FAD/NAD(P)-binding domain"/>
    <property type="match status" value="1"/>
</dbReference>
<keyword evidence="4" id="KW-0560">Oxidoreductase</keyword>
<dbReference type="Gene3D" id="3.50.50.60">
    <property type="entry name" value="FAD/NAD(P)-binding domain"/>
    <property type="match status" value="1"/>
</dbReference>
<comment type="cofactor">
    <cofactor evidence="1">
        <name>FAD</name>
        <dbReference type="ChEBI" id="CHEBI:57692"/>
    </cofactor>
</comment>
<dbReference type="PRINTS" id="PR00420">
    <property type="entry name" value="RNGMNOXGNASE"/>
</dbReference>
<evidence type="ECO:0000259" key="5">
    <source>
        <dbReference type="Pfam" id="PF26311"/>
    </source>
</evidence>
<gene>
    <name evidence="6" type="ORF">MNBD_NITROSPIRAE01-1137</name>
</gene>
<organism evidence="6">
    <name type="scientific">hydrothermal vent metagenome</name>
    <dbReference type="NCBI Taxonomy" id="652676"/>
    <lineage>
        <taxon>unclassified sequences</taxon>
        <taxon>metagenomes</taxon>
        <taxon>ecological metagenomes</taxon>
    </lineage>
</organism>
<reference evidence="6" key="1">
    <citation type="submission" date="2018-06" db="EMBL/GenBank/DDBJ databases">
        <authorList>
            <person name="Zhirakovskaya E."/>
        </authorList>
    </citation>
    <scope>NUCLEOTIDE SEQUENCE</scope>
</reference>
<dbReference type="PANTHER" id="PTHR43624:SF2">
    <property type="entry name" value="ELECTRON TRANSFER FLAVOPROTEIN-QUINONE OXIDOREDUCTASE YDIS-RELATED"/>
    <property type="match status" value="1"/>
</dbReference>
<dbReference type="InterPro" id="IPR039651">
    <property type="entry name" value="FixC-like"/>
</dbReference>
<evidence type="ECO:0000256" key="4">
    <source>
        <dbReference type="ARBA" id="ARBA00023002"/>
    </source>
</evidence>
<evidence type="ECO:0000256" key="1">
    <source>
        <dbReference type="ARBA" id="ARBA00001974"/>
    </source>
</evidence>
<keyword evidence="3" id="KW-0274">FAD</keyword>
<proteinExistence type="predicted"/>
<dbReference type="InterPro" id="IPR059103">
    <property type="entry name" value="FixC-like_C"/>
</dbReference>
<dbReference type="EMBL" id="UOGF01000094">
    <property type="protein sequence ID" value="VAX32670.1"/>
    <property type="molecule type" value="Genomic_DNA"/>
</dbReference>
<dbReference type="PANTHER" id="PTHR43624">
    <property type="entry name" value="ELECTRON TRANSFER FLAVOPROTEIN-QUINONE OXIDOREDUCTASE YDIS-RELATED"/>
    <property type="match status" value="1"/>
</dbReference>
<dbReference type="GO" id="GO:0016491">
    <property type="term" value="F:oxidoreductase activity"/>
    <property type="evidence" value="ECO:0007669"/>
    <property type="project" value="UniProtKB-KW"/>
</dbReference>
<sequence length="436" mass="48352">MSDKFDVAIVGAGPSGSAAALTLAKAGLSVVVFERGEFPGSKNMFGGVLYTPILDKLVPNFWEEAPLERHIVKRRFGLFSESSEAAFEFRCEDFNQKPPFNQSFSALRAQFDPWLAKKAEDAGALIIPETVVDDLLWKDGKVIGVKARREGGEIEADVVILADGVNSFLAKKSGLRKDFTWNVLAVAAKEIIALPRGTIEDRFGLEGDEGLAMECFGDVVAGTVGAGFIYTNKETLSVGVACSINAFIDKKIVPNDLLERFKNHPSIRRLIRGGETLEYAGHMIPEGGHKQVPEVISDGLLLVGDAAHFVNASFYHEGTNLAMASGLFAAETIIEAKKKDDFSQRGLKGYLKKLEESFVLKDLKKYRQVEDWAHKNGRFFKEYPDLMLDVLKDYFTVSETPKSVIQQNIVKKLRSQLKPLRTLVELNRFRKSFFSS</sequence>